<proteinExistence type="predicted"/>
<dbReference type="EMBL" id="PP728731">
    <property type="protein sequence ID" value="XCH56247.1"/>
    <property type="molecule type" value="Genomic_DNA"/>
</dbReference>
<sequence>MAFYTSRRSWSRYGRRGYRRSRYNVRSRAWGNQRAATQQRDSTNVVINRIVPLSIIFPERQRIGGASLNIWLELTKSDFYTNYAQMYDQVKLNGVRAKINGSIQGTNTNSYLTPTITTAWDRNGLSATTPSSEDISTYSSAISKPWSLGNAFSQTRSIYPQTMQEKSEYIATQTMTTAANVQASPTSPTQWNALTWKPQLLLQVALPTGAGLGGQTMSFNIELDISIKLRGLRKGAATSGNVDLPNPNANLVVTYIGTDTQPTTPLSNFARATNNINITIPANNSCWVIINHDNRWETTLTRNTTTSNMTKLIESQQYYFVGTNTANSFWTSDNIQIINFYDYGDDNKSNFATFYKNGPIQLQLD</sequence>
<accession>A0AAU8H5X3</accession>
<reference evidence="1" key="1">
    <citation type="submission" date="2024-04" db="EMBL/GenBank/DDBJ databases">
        <authorList>
            <person name="He B."/>
            <person name="Yi L."/>
            <person name="Yan G."/>
            <person name="Tu C."/>
        </authorList>
    </citation>
    <scope>NUCLEOTIDE SEQUENCE</scope>
    <source>
        <strain evidence="1">XJ9C/CHN/2016</strain>
    </source>
</reference>
<evidence type="ECO:0000313" key="1">
    <source>
        <dbReference type="EMBL" id="XCH56247.1"/>
    </source>
</evidence>
<name>A0AAU8H5X3_9VIRU</name>
<organism evidence="1">
    <name type="scientific">CRESS DNA virus</name>
    <dbReference type="NCBI Taxonomy" id="3138951"/>
    <lineage>
        <taxon>Viruses</taxon>
    </lineage>
</organism>
<protein>
    <submittedName>
        <fullName evidence="1">Cap</fullName>
    </submittedName>
</protein>